<dbReference type="Gramene" id="CDP07196">
    <property type="protein sequence ID" value="CDP07196"/>
    <property type="gene ID" value="GSCOC_T00024364001"/>
</dbReference>
<proteinExistence type="predicted"/>
<name>A0A068UFH4_COFCA</name>
<accession>A0A068UFH4</accession>
<evidence type="ECO:0000313" key="2">
    <source>
        <dbReference type="Proteomes" id="UP000295252"/>
    </source>
</evidence>
<dbReference type="InParanoid" id="A0A068UFH4"/>
<dbReference type="FunCoup" id="A0A068UFH4">
    <property type="interactions" value="1192"/>
</dbReference>
<dbReference type="OrthoDB" id="2016860at2759"/>
<evidence type="ECO:0000313" key="1">
    <source>
        <dbReference type="EMBL" id="CDP07196.1"/>
    </source>
</evidence>
<gene>
    <name evidence="1" type="ORF">GSCOC_T00024364001</name>
</gene>
<dbReference type="STRING" id="49390.A0A068UFH4"/>
<dbReference type="EMBL" id="HG739109">
    <property type="protein sequence ID" value="CDP07196.1"/>
    <property type="molecule type" value="Genomic_DNA"/>
</dbReference>
<dbReference type="AlphaFoldDB" id="A0A068UFH4"/>
<reference evidence="2" key="1">
    <citation type="journal article" date="2014" name="Science">
        <title>The coffee genome provides insight into the convergent evolution of caffeine biosynthesis.</title>
        <authorList>
            <person name="Denoeud F."/>
            <person name="Carretero-Paulet L."/>
            <person name="Dereeper A."/>
            <person name="Droc G."/>
            <person name="Guyot R."/>
            <person name="Pietrella M."/>
            <person name="Zheng C."/>
            <person name="Alberti A."/>
            <person name="Anthony F."/>
            <person name="Aprea G."/>
            <person name="Aury J.M."/>
            <person name="Bento P."/>
            <person name="Bernard M."/>
            <person name="Bocs S."/>
            <person name="Campa C."/>
            <person name="Cenci A."/>
            <person name="Combes M.C."/>
            <person name="Crouzillat D."/>
            <person name="Da Silva C."/>
            <person name="Daddiego L."/>
            <person name="De Bellis F."/>
            <person name="Dussert S."/>
            <person name="Garsmeur O."/>
            <person name="Gayraud T."/>
            <person name="Guignon V."/>
            <person name="Jahn K."/>
            <person name="Jamilloux V."/>
            <person name="Joet T."/>
            <person name="Labadie K."/>
            <person name="Lan T."/>
            <person name="Leclercq J."/>
            <person name="Lepelley M."/>
            <person name="Leroy T."/>
            <person name="Li L.T."/>
            <person name="Librado P."/>
            <person name="Lopez L."/>
            <person name="Munoz A."/>
            <person name="Noel B."/>
            <person name="Pallavicini A."/>
            <person name="Perrotta G."/>
            <person name="Poncet V."/>
            <person name="Pot D."/>
            <person name="Priyono X."/>
            <person name="Rigoreau M."/>
            <person name="Rouard M."/>
            <person name="Rozas J."/>
            <person name="Tranchant-Dubreuil C."/>
            <person name="VanBuren R."/>
            <person name="Zhang Q."/>
            <person name="Andrade A.C."/>
            <person name="Argout X."/>
            <person name="Bertrand B."/>
            <person name="de Kochko A."/>
            <person name="Graziosi G."/>
            <person name="Henry R.J."/>
            <person name="Jayarama X."/>
            <person name="Ming R."/>
            <person name="Nagai C."/>
            <person name="Rounsley S."/>
            <person name="Sankoff D."/>
            <person name="Giuliano G."/>
            <person name="Albert V.A."/>
            <person name="Wincker P."/>
            <person name="Lashermes P."/>
        </authorList>
    </citation>
    <scope>NUCLEOTIDE SEQUENCE [LARGE SCALE GENOMIC DNA]</scope>
    <source>
        <strain evidence="2">cv. DH200-94</strain>
    </source>
</reference>
<sequence>MLIKNGQEEKIPSWFCKVFQISICILCYRAKMMNSTFLNTPCNAGPIKFDCVGITFTPAGLADCSFSCLRPSSSVRLRRRSYKIRASDAEYETAVVAGNMPEATQDERGIMCEPCGGRGWLVCDFCKGQKTNVKAENRRIYRRCPSCRAVGYILCSKCKVFKCVTFPDASDGVDLVL</sequence>
<keyword evidence="2" id="KW-1185">Reference proteome</keyword>
<dbReference type="Proteomes" id="UP000295252">
    <property type="component" value="Chromosome X"/>
</dbReference>
<organism evidence="1 2">
    <name type="scientific">Coffea canephora</name>
    <name type="common">Robusta coffee</name>
    <dbReference type="NCBI Taxonomy" id="49390"/>
    <lineage>
        <taxon>Eukaryota</taxon>
        <taxon>Viridiplantae</taxon>
        <taxon>Streptophyta</taxon>
        <taxon>Embryophyta</taxon>
        <taxon>Tracheophyta</taxon>
        <taxon>Spermatophyta</taxon>
        <taxon>Magnoliopsida</taxon>
        <taxon>eudicotyledons</taxon>
        <taxon>Gunneridae</taxon>
        <taxon>Pentapetalae</taxon>
        <taxon>asterids</taxon>
        <taxon>lamiids</taxon>
        <taxon>Gentianales</taxon>
        <taxon>Rubiaceae</taxon>
        <taxon>Ixoroideae</taxon>
        <taxon>Gardenieae complex</taxon>
        <taxon>Bertiereae - Coffeeae clade</taxon>
        <taxon>Coffeeae</taxon>
        <taxon>Coffea</taxon>
    </lineage>
</organism>
<protein>
    <submittedName>
        <fullName evidence="1">Uncharacterized protein</fullName>
    </submittedName>
</protein>